<gene>
    <name evidence="1" type="ORF">LWI28_018163</name>
</gene>
<evidence type="ECO:0008006" key="3">
    <source>
        <dbReference type="Google" id="ProtNLM"/>
    </source>
</evidence>
<dbReference type="Gene3D" id="3.40.50.2300">
    <property type="match status" value="1"/>
</dbReference>
<dbReference type="SUPFAM" id="SSF52172">
    <property type="entry name" value="CheY-like"/>
    <property type="match status" value="1"/>
</dbReference>
<reference evidence="1" key="2">
    <citation type="submission" date="2023-02" db="EMBL/GenBank/DDBJ databases">
        <authorList>
            <person name="Swenson N.G."/>
            <person name="Wegrzyn J.L."/>
            <person name="Mcevoy S.L."/>
        </authorList>
    </citation>
    <scope>NUCLEOTIDE SEQUENCE</scope>
    <source>
        <strain evidence="1">91603</strain>
        <tissue evidence="1">Leaf</tissue>
    </source>
</reference>
<comment type="caution">
    <text evidence="1">The sequence shown here is derived from an EMBL/GenBank/DDBJ whole genome shotgun (WGS) entry which is preliminary data.</text>
</comment>
<dbReference type="EMBL" id="JAJSOW010000003">
    <property type="protein sequence ID" value="KAI9195797.1"/>
    <property type="molecule type" value="Genomic_DNA"/>
</dbReference>
<sequence length="144" mass="15889">MAAQFQKQNLLKASGLDGFAILDDNRGRRAKISPTPTPTPIPTPIPTPYYVYHRVVTVTKEPVITATGQLSYVDNELFRSNKSIKKEEKYYEIHIPIIALTAHVSGEEANNTILAGIDAHLGKPLKKENMLEAISLSDKSTTNT</sequence>
<dbReference type="AlphaFoldDB" id="A0AAD5JEH2"/>
<accession>A0AAD5JEH2</accession>
<reference evidence="1" key="1">
    <citation type="journal article" date="2022" name="Plant J.">
        <title>Strategies of tolerance reflected in two North American maple genomes.</title>
        <authorList>
            <person name="McEvoy S.L."/>
            <person name="Sezen U.U."/>
            <person name="Trouern-Trend A."/>
            <person name="McMahon S.M."/>
            <person name="Schaberg P.G."/>
            <person name="Yang J."/>
            <person name="Wegrzyn J.L."/>
            <person name="Swenson N.G."/>
        </authorList>
    </citation>
    <scope>NUCLEOTIDE SEQUENCE</scope>
    <source>
        <strain evidence="1">91603</strain>
    </source>
</reference>
<dbReference type="InterPro" id="IPR011006">
    <property type="entry name" value="CheY-like_superfamily"/>
</dbReference>
<evidence type="ECO:0000313" key="1">
    <source>
        <dbReference type="EMBL" id="KAI9195797.1"/>
    </source>
</evidence>
<evidence type="ECO:0000313" key="2">
    <source>
        <dbReference type="Proteomes" id="UP001064489"/>
    </source>
</evidence>
<proteinExistence type="predicted"/>
<organism evidence="1 2">
    <name type="scientific">Acer negundo</name>
    <name type="common">Box elder</name>
    <dbReference type="NCBI Taxonomy" id="4023"/>
    <lineage>
        <taxon>Eukaryota</taxon>
        <taxon>Viridiplantae</taxon>
        <taxon>Streptophyta</taxon>
        <taxon>Embryophyta</taxon>
        <taxon>Tracheophyta</taxon>
        <taxon>Spermatophyta</taxon>
        <taxon>Magnoliopsida</taxon>
        <taxon>eudicotyledons</taxon>
        <taxon>Gunneridae</taxon>
        <taxon>Pentapetalae</taxon>
        <taxon>rosids</taxon>
        <taxon>malvids</taxon>
        <taxon>Sapindales</taxon>
        <taxon>Sapindaceae</taxon>
        <taxon>Hippocastanoideae</taxon>
        <taxon>Acereae</taxon>
        <taxon>Acer</taxon>
    </lineage>
</organism>
<name>A0AAD5JEH2_ACENE</name>
<keyword evidence="2" id="KW-1185">Reference proteome</keyword>
<protein>
    <recommendedName>
        <fullName evidence="3">Response regulatory domain-containing protein</fullName>
    </recommendedName>
</protein>
<dbReference type="Proteomes" id="UP001064489">
    <property type="component" value="Chromosome 1"/>
</dbReference>